<evidence type="ECO:0000256" key="1">
    <source>
        <dbReference type="ARBA" id="ARBA00022737"/>
    </source>
</evidence>
<feature type="repeat" description="ANK" evidence="3">
    <location>
        <begin position="71"/>
        <end position="103"/>
    </location>
</feature>
<dbReference type="PROSITE" id="PS50088">
    <property type="entry name" value="ANK_REPEAT"/>
    <property type="match status" value="1"/>
</dbReference>
<reference evidence="4" key="1">
    <citation type="submission" date="2021-01" db="EMBL/GenBank/DDBJ databases">
        <authorList>
            <person name="Corre E."/>
            <person name="Pelletier E."/>
            <person name="Niang G."/>
            <person name="Scheremetjew M."/>
            <person name="Finn R."/>
            <person name="Kale V."/>
            <person name="Holt S."/>
            <person name="Cochrane G."/>
            <person name="Meng A."/>
            <person name="Brown T."/>
            <person name="Cohen L."/>
        </authorList>
    </citation>
    <scope>NUCLEOTIDE SEQUENCE</scope>
</reference>
<dbReference type="Gene3D" id="1.25.40.20">
    <property type="entry name" value="Ankyrin repeat-containing domain"/>
    <property type="match status" value="1"/>
</dbReference>
<organism evidence="4">
    <name type="scientific">Noctiluca scintillans</name>
    <name type="common">Sea sparkle</name>
    <name type="synonym">Red tide dinoflagellate</name>
    <dbReference type="NCBI Taxonomy" id="2966"/>
    <lineage>
        <taxon>Eukaryota</taxon>
        <taxon>Sar</taxon>
        <taxon>Alveolata</taxon>
        <taxon>Dinophyceae</taxon>
        <taxon>Noctilucales</taxon>
        <taxon>Noctilucaceae</taxon>
        <taxon>Noctiluca</taxon>
    </lineage>
</organism>
<evidence type="ECO:0000256" key="2">
    <source>
        <dbReference type="ARBA" id="ARBA00023043"/>
    </source>
</evidence>
<protein>
    <recommendedName>
        <fullName evidence="5">Ankyrin repeat protein</fullName>
    </recommendedName>
</protein>
<accession>A0A7S1AIJ8</accession>
<evidence type="ECO:0000256" key="3">
    <source>
        <dbReference type="PROSITE-ProRule" id="PRU00023"/>
    </source>
</evidence>
<dbReference type="AlphaFoldDB" id="A0A7S1AIJ8"/>
<evidence type="ECO:0008006" key="5">
    <source>
        <dbReference type="Google" id="ProtNLM"/>
    </source>
</evidence>
<dbReference type="Pfam" id="PF12796">
    <property type="entry name" value="Ank_2"/>
    <property type="match status" value="1"/>
</dbReference>
<dbReference type="PANTHER" id="PTHR24171:SF10">
    <property type="entry name" value="ANKYRIN REPEAT DOMAIN-CONTAINING PROTEIN 29-LIKE"/>
    <property type="match status" value="1"/>
</dbReference>
<name>A0A7S1AIJ8_NOCSC</name>
<dbReference type="SMART" id="SM00248">
    <property type="entry name" value="ANK"/>
    <property type="match status" value="3"/>
</dbReference>
<sequence length="178" mass="19427">MASLRSLLRNATEAGNHAEMRRLIAQGANVNRSDVDFHTPLHRACDLMNATSVALLLEARGDPNVSHPGLDGWTPLHLAAWRGAEDCVELLLSRGADPNALDWYGKRPVDWTTDEVKVLLETRGAAKGEDRFIQIRGKSSATPSVVHLANIERCLKAAEEHGTQQGVAAKDFDPTCKL</sequence>
<dbReference type="EMBL" id="HBFQ01042072">
    <property type="protein sequence ID" value="CAD8855380.1"/>
    <property type="molecule type" value="Transcribed_RNA"/>
</dbReference>
<dbReference type="PROSITE" id="PS50297">
    <property type="entry name" value="ANK_REP_REGION"/>
    <property type="match status" value="1"/>
</dbReference>
<evidence type="ECO:0000313" key="4">
    <source>
        <dbReference type="EMBL" id="CAD8855380.1"/>
    </source>
</evidence>
<proteinExistence type="predicted"/>
<dbReference type="SUPFAM" id="SSF48403">
    <property type="entry name" value="Ankyrin repeat"/>
    <property type="match status" value="1"/>
</dbReference>
<keyword evidence="1" id="KW-0677">Repeat</keyword>
<dbReference type="InterPro" id="IPR002110">
    <property type="entry name" value="Ankyrin_rpt"/>
</dbReference>
<gene>
    <name evidence="4" type="ORF">NSCI0253_LOCUS29732</name>
</gene>
<dbReference type="PANTHER" id="PTHR24171">
    <property type="entry name" value="ANKYRIN REPEAT DOMAIN-CONTAINING PROTEIN 39-RELATED"/>
    <property type="match status" value="1"/>
</dbReference>
<dbReference type="InterPro" id="IPR036770">
    <property type="entry name" value="Ankyrin_rpt-contain_sf"/>
</dbReference>
<keyword evidence="2 3" id="KW-0040">ANK repeat</keyword>